<reference evidence="2" key="1">
    <citation type="journal article" date="2014" name="Science">
        <title>Ancient hybridizations among the ancestral genomes of bread wheat.</title>
        <authorList>
            <consortium name="International Wheat Genome Sequencing Consortium,"/>
            <person name="Marcussen T."/>
            <person name="Sandve S.R."/>
            <person name="Heier L."/>
            <person name="Spannagl M."/>
            <person name="Pfeifer M."/>
            <person name="Jakobsen K.S."/>
            <person name="Wulff B.B."/>
            <person name="Steuernagel B."/>
            <person name="Mayer K.F."/>
            <person name="Olsen O.A."/>
        </authorList>
    </citation>
    <scope>NUCLEOTIDE SEQUENCE [LARGE SCALE GENOMIC DNA]</scope>
    <source>
        <strain evidence="2">cv. AL8/78</strain>
    </source>
</reference>
<dbReference type="Gramene" id="AET3Gv20388000.4">
    <property type="protein sequence ID" value="AET3Gv20388000.4"/>
    <property type="gene ID" value="AET3Gv20388000"/>
</dbReference>
<dbReference type="AlphaFoldDB" id="A0A453ELA0"/>
<proteinExistence type="predicted"/>
<sequence>QVTARAPTTDLPRRGRAMQMGRSRFFLCLIGRARSCMLL</sequence>
<organism evidence="1 2">
    <name type="scientific">Aegilops tauschii subsp. strangulata</name>
    <name type="common">Goatgrass</name>
    <dbReference type="NCBI Taxonomy" id="200361"/>
    <lineage>
        <taxon>Eukaryota</taxon>
        <taxon>Viridiplantae</taxon>
        <taxon>Streptophyta</taxon>
        <taxon>Embryophyta</taxon>
        <taxon>Tracheophyta</taxon>
        <taxon>Spermatophyta</taxon>
        <taxon>Magnoliopsida</taxon>
        <taxon>Liliopsida</taxon>
        <taxon>Poales</taxon>
        <taxon>Poaceae</taxon>
        <taxon>BOP clade</taxon>
        <taxon>Pooideae</taxon>
        <taxon>Triticodae</taxon>
        <taxon>Triticeae</taxon>
        <taxon>Triticinae</taxon>
        <taxon>Aegilops</taxon>
    </lineage>
</organism>
<reference evidence="2" key="2">
    <citation type="journal article" date="2017" name="Nat. Plants">
        <title>The Aegilops tauschii genome reveals multiple impacts of transposons.</title>
        <authorList>
            <person name="Zhao G."/>
            <person name="Zou C."/>
            <person name="Li K."/>
            <person name="Wang K."/>
            <person name="Li T."/>
            <person name="Gao L."/>
            <person name="Zhang X."/>
            <person name="Wang H."/>
            <person name="Yang Z."/>
            <person name="Liu X."/>
            <person name="Jiang W."/>
            <person name="Mao L."/>
            <person name="Kong X."/>
            <person name="Jiao Y."/>
            <person name="Jia J."/>
        </authorList>
    </citation>
    <scope>NUCLEOTIDE SEQUENCE [LARGE SCALE GENOMIC DNA]</scope>
    <source>
        <strain evidence="2">cv. AL8/78</strain>
    </source>
</reference>
<accession>A0A453ELA0</accession>
<dbReference type="EnsemblPlants" id="AET3Gv20388000.4">
    <property type="protein sequence ID" value="AET3Gv20388000.4"/>
    <property type="gene ID" value="AET3Gv20388000"/>
</dbReference>
<keyword evidence="2" id="KW-1185">Reference proteome</keyword>
<protein>
    <submittedName>
        <fullName evidence="1">Uncharacterized protein</fullName>
    </submittedName>
</protein>
<evidence type="ECO:0000313" key="1">
    <source>
        <dbReference type="EnsemblPlants" id="AET3Gv20388000.4"/>
    </source>
</evidence>
<reference evidence="1" key="3">
    <citation type="journal article" date="2017" name="Nature">
        <title>Genome sequence of the progenitor of the wheat D genome Aegilops tauschii.</title>
        <authorList>
            <person name="Luo M.C."/>
            <person name="Gu Y.Q."/>
            <person name="Puiu D."/>
            <person name="Wang H."/>
            <person name="Twardziok S.O."/>
            <person name="Deal K.R."/>
            <person name="Huo N."/>
            <person name="Zhu T."/>
            <person name="Wang L."/>
            <person name="Wang Y."/>
            <person name="McGuire P.E."/>
            <person name="Liu S."/>
            <person name="Long H."/>
            <person name="Ramasamy R.K."/>
            <person name="Rodriguez J.C."/>
            <person name="Van S.L."/>
            <person name="Yuan L."/>
            <person name="Wang Z."/>
            <person name="Xia Z."/>
            <person name="Xiao L."/>
            <person name="Anderson O.D."/>
            <person name="Ouyang S."/>
            <person name="Liang Y."/>
            <person name="Zimin A.V."/>
            <person name="Pertea G."/>
            <person name="Qi P."/>
            <person name="Bennetzen J.L."/>
            <person name="Dai X."/>
            <person name="Dawson M.W."/>
            <person name="Muller H.G."/>
            <person name="Kugler K."/>
            <person name="Rivarola-Duarte L."/>
            <person name="Spannagl M."/>
            <person name="Mayer K.F.X."/>
            <person name="Lu F.H."/>
            <person name="Bevan M.W."/>
            <person name="Leroy P."/>
            <person name="Li P."/>
            <person name="You F.M."/>
            <person name="Sun Q."/>
            <person name="Liu Z."/>
            <person name="Lyons E."/>
            <person name="Wicker T."/>
            <person name="Salzberg S.L."/>
            <person name="Devos K.M."/>
            <person name="Dvorak J."/>
        </authorList>
    </citation>
    <scope>NUCLEOTIDE SEQUENCE [LARGE SCALE GENOMIC DNA]</scope>
    <source>
        <strain evidence="1">cv. AL8/78</strain>
    </source>
</reference>
<evidence type="ECO:0000313" key="2">
    <source>
        <dbReference type="Proteomes" id="UP000015105"/>
    </source>
</evidence>
<name>A0A453ELA0_AEGTS</name>
<reference evidence="1" key="4">
    <citation type="submission" date="2019-03" db="UniProtKB">
        <authorList>
            <consortium name="EnsemblPlants"/>
        </authorList>
    </citation>
    <scope>IDENTIFICATION</scope>
</reference>
<dbReference type="Proteomes" id="UP000015105">
    <property type="component" value="Chromosome 3D"/>
</dbReference>
<reference evidence="1" key="5">
    <citation type="journal article" date="2021" name="G3 (Bethesda)">
        <title>Aegilops tauschii genome assembly Aet v5.0 features greater sequence contiguity and improved annotation.</title>
        <authorList>
            <person name="Wang L."/>
            <person name="Zhu T."/>
            <person name="Rodriguez J.C."/>
            <person name="Deal K.R."/>
            <person name="Dubcovsky J."/>
            <person name="McGuire P.E."/>
            <person name="Lux T."/>
            <person name="Spannagl M."/>
            <person name="Mayer K.F.X."/>
            <person name="Baldrich P."/>
            <person name="Meyers B.C."/>
            <person name="Huo N."/>
            <person name="Gu Y.Q."/>
            <person name="Zhou H."/>
            <person name="Devos K.M."/>
            <person name="Bennetzen J.L."/>
            <person name="Unver T."/>
            <person name="Budak H."/>
            <person name="Gulick P.J."/>
            <person name="Galiba G."/>
            <person name="Kalapos B."/>
            <person name="Nelson D.R."/>
            <person name="Li P."/>
            <person name="You F.M."/>
            <person name="Luo M.C."/>
            <person name="Dvorak J."/>
        </authorList>
    </citation>
    <scope>NUCLEOTIDE SEQUENCE [LARGE SCALE GENOMIC DNA]</scope>
    <source>
        <strain evidence="1">cv. AL8/78</strain>
    </source>
</reference>